<dbReference type="EMBL" id="PJNI01000001">
    <property type="protein sequence ID" value="PKR82250.1"/>
    <property type="molecule type" value="Genomic_DNA"/>
</dbReference>
<sequence>MNTKITFQHILLIKNLYYNVMIRMFSTFLFCMALLISHLFGQESLTQFAYDKHKIDREEIKDYRTALKEELY</sequence>
<proteinExistence type="predicted"/>
<organism evidence="2 3">
    <name type="scientific">Brumimicrobium salinarum</name>
    <dbReference type="NCBI Taxonomy" id="2058658"/>
    <lineage>
        <taxon>Bacteria</taxon>
        <taxon>Pseudomonadati</taxon>
        <taxon>Bacteroidota</taxon>
        <taxon>Flavobacteriia</taxon>
        <taxon>Flavobacteriales</taxon>
        <taxon>Crocinitomicaceae</taxon>
        <taxon>Brumimicrobium</taxon>
    </lineage>
</organism>
<dbReference type="Proteomes" id="UP000236654">
    <property type="component" value="Unassembled WGS sequence"/>
</dbReference>
<evidence type="ECO:0000256" key="1">
    <source>
        <dbReference type="SAM" id="Phobius"/>
    </source>
</evidence>
<protein>
    <submittedName>
        <fullName evidence="2">Uncharacterized protein</fullName>
    </submittedName>
</protein>
<evidence type="ECO:0000313" key="2">
    <source>
        <dbReference type="EMBL" id="PKR82250.1"/>
    </source>
</evidence>
<accession>A0A2I0R768</accession>
<keyword evidence="1" id="KW-0472">Membrane</keyword>
<reference evidence="2 3" key="1">
    <citation type="submission" date="2017-12" db="EMBL/GenBank/DDBJ databases">
        <title>The draft genome sequence of Brumimicrobium saltpan LHR20.</title>
        <authorList>
            <person name="Do Z.-J."/>
            <person name="Luo H.-R."/>
        </authorList>
    </citation>
    <scope>NUCLEOTIDE SEQUENCE [LARGE SCALE GENOMIC DNA]</scope>
    <source>
        <strain evidence="2 3">LHR20</strain>
    </source>
</reference>
<gene>
    <name evidence="2" type="ORF">CW751_02650</name>
</gene>
<evidence type="ECO:0000313" key="3">
    <source>
        <dbReference type="Proteomes" id="UP000236654"/>
    </source>
</evidence>
<keyword evidence="3" id="KW-1185">Reference proteome</keyword>
<name>A0A2I0R768_9FLAO</name>
<dbReference type="AlphaFoldDB" id="A0A2I0R768"/>
<keyword evidence="1" id="KW-0812">Transmembrane</keyword>
<comment type="caution">
    <text evidence="2">The sequence shown here is derived from an EMBL/GenBank/DDBJ whole genome shotgun (WGS) entry which is preliminary data.</text>
</comment>
<keyword evidence="1" id="KW-1133">Transmembrane helix</keyword>
<feature type="transmembrane region" description="Helical" evidence="1">
    <location>
        <begin position="20"/>
        <end position="40"/>
    </location>
</feature>